<evidence type="ECO:0000313" key="1">
    <source>
        <dbReference type="EMBL" id="KAJ5143121.1"/>
    </source>
</evidence>
<dbReference type="GeneID" id="81401822"/>
<sequence>MTTTGDTSTMDVARKAFANRRDSFVVYIQELSTGDPLGQDVGAIQYQLRRIAHSLSTWTDYQGDPNQAPCPCFADRCAKLAEVVIEVADRVTIQDEQIPVMTMKMFNMLAIQLGRLTLDGHREEDVYALGFDRMAREEDRRWEIKSQGPDDGRAALLFGLWTRLNRIAEPDPSCTCDLGVSACSGQSLIGC</sequence>
<protein>
    <submittedName>
        <fullName evidence="1">Uncharacterized protein</fullName>
    </submittedName>
</protein>
<reference evidence="1" key="1">
    <citation type="submission" date="2022-11" db="EMBL/GenBank/DDBJ databases">
        <authorList>
            <person name="Petersen C."/>
        </authorList>
    </citation>
    <scope>NUCLEOTIDE SEQUENCE</scope>
    <source>
        <strain evidence="1">IBT 22155</strain>
    </source>
</reference>
<name>A0A9W9HCE5_9EURO</name>
<dbReference type="OrthoDB" id="4348245at2759"/>
<dbReference type="EMBL" id="JAPQKL010000002">
    <property type="protein sequence ID" value="KAJ5143121.1"/>
    <property type="molecule type" value="Genomic_DNA"/>
</dbReference>
<comment type="caution">
    <text evidence="1">The sequence shown here is derived from an EMBL/GenBank/DDBJ whole genome shotgun (WGS) entry which is preliminary data.</text>
</comment>
<evidence type="ECO:0000313" key="2">
    <source>
        <dbReference type="Proteomes" id="UP001149079"/>
    </source>
</evidence>
<dbReference type="Proteomes" id="UP001149079">
    <property type="component" value="Unassembled WGS sequence"/>
</dbReference>
<dbReference type="AlphaFoldDB" id="A0A9W9HCE5"/>
<gene>
    <name evidence="1" type="ORF">N7515_001908</name>
</gene>
<keyword evidence="2" id="KW-1185">Reference proteome</keyword>
<reference evidence="1" key="2">
    <citation type="journal article" date="2023" name="IMA Fungus">
        <title>Comparative genomic study of the Penicillium genus elucidates a diverse pangenome and 15 lateral gene transfer events.</title>
        <authorList>
            <person name="Petersen C."/>
            <person name="Sorensen T."/>
            <person name="Nielsen M.R."/>
            <person name="Sondergaard T.E."/>
            <person name="Sorensen J.L."/>
            <person name="Fitzpatrick D.A."/>
            <person name="Frisvad J.C."/>
            <person name="Nielsen K.L."/>
        </authorList>
    </citation>
    <scope>NUCLEOTIDE SEQUENCE</scope>
    <source>
        <strain evidence="1">IBT 22155</strain>
    </source>
</reference>
<accession>A0A9W9HCE5</accession>
<organism evidence="1 2">
    <name type="scientific">Penicillium bovifimosum</name>
    <dbReference type="NCBI Taxonomy" id="126998"/>
    <lineage>
        <taxon>Eukaryota</taxon>
        <taxon>Fungi</taxon>
        <taxon>Dikarya</taxon>
        <taxon>Ascomycota</taxon>
        <taxon>Pezizomycotina</taxon>
        <taxon>Eurotiomycetes</taxon>
        <taxon>Eurotiomycetidae</taxon>
        <taxon>Eurotiales</taxon>
        <taxon>Aspergillaceae</taxon>
        <taxon>Penicillium</taxon>
    </lineage>
</organism>
<dbReference type="RefSeq" id="XP_056524765.1">
    <property type="nucleotide sequence ID" value="XM_056662652.1"/>
</dbReference>
<proteinExistence type="predicted"/>